<feature type="compositionally biased region" description="Acidic residues" evidence="1">
    <location>
        <begin position="7"/>
        <end position="24"/>
    </location>
</feature>
<evidence type="ECO:0000313" key="4">
    <source>
        <dbReference type="EMBL" id="CAL6081062.1"/>
    </source>
</evidence>
<reference evidence="3" key="1">
    <citation type="submission" date="2023-06" db="EMBL/GenBank/DDBJ databases">
        <authorList>
            <person name="Kurt Z."/>
        </authorList>
    </citation>
    <scope>NUCLEOTIDE SEQUENCE</scope>
</reference>
<feature type="region of interest" description="Disordered" evidence="1">
    <location>
        <begin position="1"/>
        <end position="24"/>
    </location>
</feature>
<keyword evidence="3" id="KW-0378">Hydrolase</keyword>
<dbReference type="SUPFAM" id="SSF54060">
    <property type="entry name" value="His-Me finger endonucleases"/>
    <property type="match status" value="1"/>
</dbReference>
<keyword evidence="5" id="KW-1185">Reference proteome</keyword>
<sequence length="216" mass="25709">MQKQMAEQEELTNYESFDEEQSESDIQSDYEFQIKTIAGFPRYTINTAGEIFDTKKNKQIKQSINNKGYMQLRLVDQNNKRFTKCVHRLLAETFIPNPFGLAVVNHKNRVRTDNRLENLEFTTQSDNCRNCEDDGDYFDDLPDEENCCEFQFYNKSAFGHYFINTKTLEIFYDTAFQFRKLRVTIIQNNYLYYNLINTDFKQIKVSINKLKNGLYN</sequence>
<evidence type="ECO:0000313" key="3">
    <source>
        <dbReference type="EMBL" id="CAI9932626.1"/>
    </source>
</evidence>
<evidence type="ECO:0000256" key="1">
    <source>
        <dbReference type="SAM" id="MobiDB-lite"/>
    </source>
</evidence>
<evidence type="ECO:0000259" key="2">
    <source>
        <dbReference type="Pfam" id="PF13392"/>
    </source>
</evidence>
<accession>A0AA86P6D5</accession>
<gene>
    <name evidence="3" type="ORF">HINF_LOCUS20271</name>
    <name evidence="4" type="ORF">HINF_LOCUS60163</name>
</gene>
<feature type="domain" description="HNH nuclease" evidence="2">
    <location>
        <begin position="86"/>
        <end position="127"/>
    </location>
</feature>
<dbReference type="InterPro" id="IPR044925">
    <property type="entry name" value="His-Me_finger_sf"/>
</dbReference>
<dbReference type="Gene3D" id="3.90.75.20">
    <property type="match status" value="1"/>
</dbReference>
<dbReference type="Pfam" id="PF13392">
    <property type="entry name" value="HNH_3"/>
    <property type="match status" value="1"/>
</dbReference>
<keyword evidence="3" id="KW-0255">Endonuclease</keyword>
<evidence type="ECO:0000313" key="5">
    <source>
        <dbReference type="Proteomes" id="UP001642409"/>
    </source>
</evidence>
<reference evidence="4 5" key="2">
    <citation type="submission" date="2024-07" db="EMBL/GenBank/DDBJ databases">
        <authorList>
            <person name="Akdeniz Z."/>
        </authorList>
    </citation>
    <scope>NUCLEOTIDE SEQUENCE [LARGE SCALE GENOMIC DNA]</scope>
</reference>
<dbReference type="InterPro" id="IPR003615">
    <property type="entry name" value="HNH_nuc"/>
</dbReference>
<name>A0AA86P6D5_9EUKA</name>
<dbReference type="GO" id="GO:0004519">
    <property type="term" value="F:endonuclease activity"/>
    <property type="evidence" value="ECO:0007669"/>
    <property type="project" value="UniProtKB-KW"/>
</dbReference>
<keyword evidence="3" id="KW-0540">Nuclease</keyword>
<protein>
    <submittedName>
        <fullName evidence="3">HNH endonuclease</fullName>
    </submittedName>
    <submittedName>
        <fullName evidence="4">HNH_endonuclease</fullName>
    </submittedName>
</protein>
<organism evidence="3">
    <name type="scientific">Hexamita inflata</name>
    <dbReference type="NCBI Taxonomy" id="28002"/>
    <lineage>
        <taxon>Eukaryota</taxon>
        <taxon>Metamonada</taxon>
        <taxon>Diplomonadida</taxon>
        <taxon>Hexamitidae</taxon>
        <taxon>Hexamitinae</taxon>
        <taxon>Hexamita</taxon>
    </lineage>
</organism>
<comment type="caution">
    <text evidence="3">The sequence shown here is derived from an EMBL/GenBank/DDBJ whole genome shotgun (WGS) entry which is preliminary data.</text>
</comment>
<dbReference type="AlphaFoldDB" id="A0AA86P6D5"/>
<dbReference type="Proteomes" id="UP001642409">
    <property type="component" value="Unassembled WGS sequence"/>
</dbReference>
<proteinExistence type="predicted"/>
<dbReference type="EMBL" id="CAXDID020000350">
    <property type="protein sequence ID" value="CAL6081062.1"/>
    <property type="molecule type" value="Genomic_DNA"/>
</dbReference>
<dbReference type="EMBL" id="CATOUU010000519">
    <property type="protein sequence ID" value="CAI9932626.1"/>
    <property type="molecule type" value="Genomic_DNA"/>
</dbReference>